<dbReference type="InterPro" id="IPR012337">
    <property type="entry name" value="RNaseH-like_sf"/>
</dbReference>
<protein>
    <recommendedName>
        <fullName evidence="1">Integrase catalytic domain-containing protein</fullName>
    </recommendedName>
</protein>
<proteinExistence type="predicted"/>
<gene>
    <name evidence="2" type="ORF">Sango_3014500</name>
</gene>
<dbReference type="PANTHER" id="PTHR48475:SF2">
    <property type="entry name" value="RIBONUCLEASE H"/>
    <property type="match status" value="1"/>
</dbReference>
<sequence length="202" mass="23150">MALDAGAKDLIAYTDSLLVTKQVEGEYEVKEERTKEYLQEIVGMDIVGPFPVATEQCKYHLVVVDYFRKWGWKIQDLCAEQGIQQCFTSVADPQANGKVEVINRILVQRIKTKLTQAGGQWVDALPRVLWSYRTTPHSTTGETPFNLVYGFEVVIPAEAELETFRIHHYEQENNDSLLRANLDLIEKVEKMLVFVQKDVNKE</sequence>
<accession>A0AAE1T3F9</accession>
<evidence type="ECO:0000313" key="3">
    <source>
        <dbReference type="Proteomes" id="UP001289374"/>
    </source>
</evidence>
<evidence type="ECO:0000313" key="2">
    <source>
        <dbReference type="EMBL" id="KAK4380959.1"/>
    </source>
</evidence>
<comment type="caution">
    <text evidence="2">The sequence shown here is derived from an EMBL/GenBank/DDBJ whole genome shotgun (WGS) entry which is preliminary data.</text>
</comment>
<dbReference type="PROSITE" id="PS50994">
    <property type="entry name" value="INTEGRASE"/>
    <property type="match status" value="1"/>
</dbReference>
<name>A0AAE1T3F9_9LAMI</name>
<reference evidence="2" key="2">
    <citation type="journal article" date="2024" name="Plant">
        <title>Genomic evolution and insights into agronomic trait innovations of Sesamum species.</title>
        <authorList>
            <person name="Miao H."/>
            <person name="Wang L."/>
            <person name="Qu L."/>
            <person name="Liu H."/>
            <person name="Sun Y."/>
            <person name="Le M."/>
            <person name="Wang Q."/>
            <person name="Wei S."/>
            <person name="Zheng Y."/>
            <person name="Lin W."/>
            <person name="Duan Y."/>
            <person name="Cao H."/>
            <person name="Xiong S."/>
            <person name="Wang X."/>
            <person name="Wei L."/>
            <person name="Li C."/>
            <person name="Ma Q."/>
            <person name="Ju M."/>
            <person name="Zhao R."/>
            <person name="Li G."/>
            <person name="Mu C."/>
            <person name="Tian Q."/>
            <person name="Mei H."/>
            <person name="Zhang T."/>
            <person name="Gao T."/>
            <person name="Zhang H."/>
        </authorList>
    </citation>
    <scope>NUCLEOTIDE SEQUENCE</scope>
    <source>
        <strain evidence="2">K16</strain>
    </source>
</reference>
<reference evidence="2" key="1">
    <citation type="submission" date="2020-06" db="EMBL/GenBank/DDBJ databases">
        <authorList>
            <person name="Li T."/>
            <person name="Hu X."/>
            <person name="Zhang T."/>
            <person name="Song X."/>
            <person name="Zhang H."/>
            <person name="Dai N."/>
            <person name="Sheng W."/>
            <person name="Hou X."/>
            <person name="Wei L."/>
        </authorList>
    </citation>
    <scope>NUCLEOTIDE SEQUENCE</scope>
    <source>
        <strain evidence="2">K16</strain>
        <tissue evidence="2">Leaf</tissue>
    </source>
</reference>
<dbReference type="InterPro" id="IPR036397">
    <property type="entry name" value="RNaseH_sf"/>
</dbReference>
<dbReference type="PANTHER" id="PTHR48475">
    <property type="entry name" value="RIBONUCLEASE H"/>
    <property type="match status" value="1"/>
</dbReference>
<dbReference type="Proteomes" id="UP001289374">
    <property type="component" value="Unassembled WGS sequence"/>
</dbReference>
<dbReference type="AlphaFoldDB" id="A0AAE1T3F9"/>
<dbReference type="SUPFAM" id="SSF53098">
    <property type="entry name" value="Ribonuclease H-like"/>
    <property type="match status" value="1"/>
</dbReference>
<feature type="domain" description="Integrase catalytic" evidence="1">
    <location>
        <begin position="1"/>
        <end position="152"/>
    </location>
</feature>
<dbReference type="Gene3D" id="3.30.420.10">
    <property type="entry name" value="Ribonuclease H-like superfamily/Ribonuclease H"/>
    <property type="match status" value="1"/>
</dbReference>
<dbReference type="GO" id="GO:0015074">
    <property type="term" value="P:DNA integration"/>
    <property type="evidence" value="ECO:0007669"/>
    <property type="project" value="InterPro"/>
</dbReference>
<keyword evidence="3" id="KW-1185">Reference proteome</keyword>
<dbReference type="GO" id="GO:0003676">
    <property type="term" value="F:nucleic acid binding"/>
    <property type="evidence" value="ECO:0007669"/>
    <property type="project" value="InterPro"/>
</dbReference>
<dbReference type="InterPro" id="IPR001584">
    <property type="entry name" value="Integrase_cat-core"/>
</dbReference>
<dbReference type="EMBL" id="JACGWL010000986">
    <property type="protein sequence ID" value="KAK4380959.1"/>
    <property type="molecule type" value="Genomic_DNA"/>
</dbReference>
<evidence type="ECO:0000259" key="1">
    <source>
        <dbReference type="PROSITE" id="PS50994"/>
    </source>
</evidence>
<organism evidence="2 3">
    <name type="scientific">Sesamum angolense</name>
    <dbReference type="NCBI Taxonomy" id="2727404"/>
    <lineage>
        <taxon>Eukaryota</taxon>
        <taxon>Viridiplantae</taxon>
        <taxon>Streptophyta</taxon>
        <taxon>Embryophyta</taxon>
        <taxon>Tracheophyta</taxon>
        <taxon>Spermatophyta</taxon>
        <taxon>Magnoliopsida</taxon>
        <taxon>eudicotyledons</taxon>
        <taxon>Gunneridae</taxon>
        <taxon>Pentapetalae</taxon>
        <taxon>asterids</taxon>
        <taxon>lamiids</taxon>
        <taxon>Lamiales</taxon>
        <taxon>Pedaliaceae</taxon>
        <taxon>Sesamum</taxon>
    </lineage>
</organism>